<feature type="transmembrane region" description="Helical" evidence="7">
    <location>
        <begin position="247"/>
        <end position="268"/>
    </location>
</feature>
<dbReference type="GO" id="GO:0005886">
    <property type="term" value="C:plasma membrane"/>
    <property type="evidence" value="ECO:0007669"/>
    <property type="project" value="TreeGrafter"/>
</dbReference>
<gene>
    <name evidence="8" type="ORF">WJX74_007790</name>
</gene>
<keyword evidence="3 7" id="KW-0812">Transmembrane</keyword>
<reference evidence="8 9" key="1">
    <citation type="journal article" date="2024" name="Nat. Commun.">
        <title>Phylogenomics reveals the evolutionary origins of lichenization in chlorophyte algae.</title>
        <authorList>
            <person name="Puginier C."/>
            <person name="Libourel C."/>
            <person name="Otte J."/>
            <person name="Skaloud P."/>
            <person name="Haon M."/>
            <person name="Grisel S."/>
            <person name="Petersen M."/>
            <person name="Berrin J.G."/>
            <person name="Delaux P.M."/>
            <person name="Dal Grande F."/>
            <person name="Keller J."/>
        </authorList>
    </citation>
    <scope>NUCLEOTIDE SEQUENCE [LARGE SCALE GENOMIC DNA]</scope>
    <source>
        <strain evidence="8 9">SAG 2145</strain>
    </source>
</reference>
<evidence type="ECO:0000256" key="1">
    <source>
        <dbReference type="ARBA" id="ARBA00004141"/>
    </source>
</evidence>
<accession>A0AAW1S2V1</accession>
<dbReference type="Pfam" id="PF01184">
    <property type="entry name" value="Gpr1_Fun34_YaaH"/>
    <property type="match status" value="1"/>
</dbReference>
<feature type="region of interest" description="Disordered" evidence="6">
    <location>
        <begin position="1"/>
        <end position="52"/>
    </location>
</feature>
<dbReference type="AlphaFoldDB" id="A0AAW1S2V1"/>
<evidence type="ECO:0000256" key="7">
    <source>
        <dbReference type="SAM" id="Phobius"/>
    </source>
</evidence>
<keyword evidence="4 7" id="KW-1133">Transmembrane helix</keyword>
<feature type="transmembrane region" description="Helical" evidence="7">
    <location>
        <begin position="98"/>
        <end position="117"/>
    </location>
</feature>
<evidence type="ECO:0000313" key="9">
    <source>
        <dbReference type="Proteomes" id="UP001438707"/>
    </source>
</evidence>
<dbReference type="NCBIfam" id="NF038013">
    <property type="entry name" value="AceTr_1"/>
    <property type="match status" value="1"/>
</dbReference>
<comment type="caution">
    <text evidence="8">The sequence shown here is derived from an EMBL/GenBank/DDBJ whole genome shotgun (WGS) entry which is preliminary data.</text>
</comment>
<dbReference type="PROSITE" id="PS01114">
    <property type="entry name" value="GPR1_FUN34_YAAH"/>
    <property type="match status" value="1"/>
</dbReference>
<comment type="subcellular location">
    <subcellularLocation>
        <location evidence="1">Membrane</location>
        <topology evidence="1">Multi-pass membrane protein</topology>
    </subcellularLocation>
</comment>
<feature type="transmembrane region" description="Helical" evidence="7">
    <location>
        <begin position="163"/>
        <end position="183"/>
    </location>
</feature>
<proteinExistence type="inferred from homology"/>
<dbReference type="Proteomes" id="UP001438707">
    <property type="component" value="Unassembled WGS sequence"/>
</dbReference>
<dbReference type="InterPro" id="IPR051633">
    <property type="entry name" value="AceTr"/>
</dbReference>
<name>A0AAW1S2V1_9CHLO</name>
<dbReference type="InterPro" id="IPR000791">
    <property type="entry name" value="Gpr1/Fun34/SatP-like"/>
</dbReference>
<organism evidence="8 9">
    <name type="scientific">Apatococcus lobatus</name>
    <dbReference type="NCBI Taxonomy" id="904363"/>
    <lineage>
        <taxon>Eukaryota</taxon>
        <taxon>Viridiplantae</taxon>
        <taxon>Chlorophyta</taxon>
        <taxon>core chlorophytes</taxon>
        <taxon>Trebouxiophyceae</taxon>
        <taxon>Chlorellales</taxon>
        <taxon>Chlorellaceae</taxon>
        <taxon>Apatococcus</taxon>
    </lineage>
</organism>
<feature type="transmembrane region" description="Helical" evidence="7">
    <location>
        <begin position="214"/>
        <end position="235"/>
    </location>
</feature>
<dbReference type="PANTHER" id="PTHR31123">
    <property type="entry name" value="ACCUMULATION OF DYADS PROTEIN 2-RELATED"/>
    <property type="match status" value="1"/>
</dbReference>
<evidence type="ECO:0000256" key="3">
    <source>
        <dbReference type="ARBA" id="ARBA00022692"/>
    </source>
</evidence>
<evidence type="ECO:0000256" key="2">
    <source>
        <dbReference type="ARBA" id="ARBA00005587"/>
    </source>
</evidence>
<feature type="compositionally biased region" description="Low complexity" evidence="6">
    <location>
        <begin position="22"/>
        <end position="44"/>
    </location>
</feature>
<evidence type="ECO:0000313" key="8">
    <source>
        <dbReference type="EMBL" id="KAK9840331.1"/>
    </source>
</evidence>
<evidence type="ECO:0000256" key="6">
    <source>
        <dbReference type="SAM" id="MobiDB-lite"/>
    </source>
</evidence>
<dbReference type="InterPro" id="IPR047622">
    <property type="entry name" value="GPR1_FUN34_YAAH"/>
</dbReference>
<dbReference type="GO" id="GO:0015123">
    <property type="term" value="F:acetate transmembrane transporter activity"/>
    <property type="evidence" value="ECO:0007669"/>
    <property type="project" value="TreeGrafter"/>
</dbReference>
<evidence type="ECO:0000256" key="5">
    <source>
        <dbReference type="ARBA" id="ARBA00023136"/>
    </source>
</evidence>
<keyword evidence="5 7" id="KW-0472">Membrane</keyword>
<keyword evidence="9" id="KW-1185">Reference proteome</keyword>
<comment type="similarity">
    <text evidence="2">Belongs to the acetate uptake transporter (AceTr) (TC 2.A.96) family.</text>
</comment>
<feature type="transmembrane region" description="Helical" evidence="7">
    <location>
        <begin position="189"/>
        <end position="207"/>
    </location>
</feature>
<sequence>MATTTSYVTPGPLGYDTPPLPGTTETYTTTNTTPMPTTTTNNNNKGSDDSELRRRVQYLEERMTRTEPSGAVSSKSLAEAVGTTPSSHASVVANPAPLGLFAFGLTTAMLSAGFAHWTEPTATINWVIGFALFYGGLIQLLAGMWEIWRNNMFGGVALSSYGGFWMGFAIVEILSMSGVIGALPPHGEQLFLSLWGCFTFLLFVLSFGINLALVLLFLLLSCTFFLLAGGVPYNGTHLKAHANSQKAGGYFGVATAAVAWYIAFAELVNEVFRRKILPLGVFNIRTTEQTLPTNFARPDTL</sequence>
<protein>
    <submittedName>
        <fullName evidence="8">Uncharacterized protein</fullName>
    </submittedName>
</protein>
<dbReference type="EMBL" id="JALJOS010000004">
    <property type="protein sequence ID" value="KAK9840331.1"/>
    <property type="molecule type" value="Genomic_DNA"/>
</dbReference>
<dbReference type="PANTHER" id="PTHR31123:SF1">
    <property type="entry name" value="ACCUMULATION OF DYADS PROTEIN 2-RELATED"/>
    <property type="match status" value="1"/>
</dbReference>
<evidence type="ECO:0000256" key="4">
    <source>
        <dbReference type="ARBA" id="ARBA00022989"/>
    </source>
</evidence>
<feature type="transmembrane region" description="Helical" evidence="7">
    <location>
        <begin position="123"/>
        <end position="142"/>
    </location>
</feature>